<evidence type="ECO:0000256" key="1">
    <source>
        <dbReference type="ARBA" id="ARBA00012528"/>
    </source>
</evidence>
<proteinExistence type="predicted"/>
<organism evidence="5 6">
    <name type="scientific">Thiorhodovibrio winogradskyi</name>
    <dbReference type="NCBI Taxonomy" id="77007"/>
    <lineage>
        <taxon>Bacteria</taxon>
        <taxon>Pseudomonadati</taxon>
        <taxon>Pseudomonadota</taxon>
        <taxon>Gammaproteobacteria</taxon>
        <taxon>Chromatiales</taxon>
        <taxon>Chromatiaceae</taxon>
        <taxon>Thiorhodovibrio</taxon>
    </lineage>
</organism>
<reference evidence="5 6" key="1">
    <citation type="journal article" date="2023" name="Microorganisms">
        <title>Thiorhodovibrio frisius and Trv. litoralis spp. nov., Two Novel Members from a Clade of Fastidious Purple Sulfur Bacteria That Exhibit Unique Red-Shifted Light-Harvesting Capabilities.</title>
        <authorList>
            <person name="Methner A."/>
            <person name="Kuzyk S.B."/>
            <person name="Petersen J."/>
            <person name="Bauer S."/>
            <person name="Brinkmann H."/>
            <person name="Sichau K."/>
            <person name="Wanner G."/>
            <person name="Wolf J."/>
            <person name="Neumann-Schaal M."/>
            <person name="Henke P."/>
            <person name="Tank M."/>
            <person name="Sproer C."/>
            <person name="Bunk B."/>
            <person name="Overmann J."/>
        </authorList>
    </citation>
    <scope>NUCLEOTIDE SEQUENCE [LARGE SCALE GENOMIC DNA]</scope>
    <source>
        <strain evidence="5 6">DSM 6702</strain>
    </source>
</reference>
<dbReference type="PANTHER" id="PTHR45138">
    <property type="entry name" value="REGULATORY COMPONENTS OF SENSORY TRANSDUCTION SYSTEM"/>
    <property type="match status" value="1"/>
</dbReference>
<dbReference type="InterPro" id="IPR045761">
    <property type="entry name" value="ODP_dom"/>
</dbReference>
<dbReference type="InterPro" id="IPR036866">
    <property type="entry name" value="RibonucZ/Hydroxyglut_hydro"/>
</dbReference>
<feature type="compositionally biased region" description="Polar residues" evidence="3">
    <location>
        <begin position="17"/>
        <end position="27"/>
    </location>
</feature>
<dbReference type="SUPFAM" id="SSF56281">
    <property type="entry name" value="Metallo-hydrolase/oxidoreductase"/>
    <property type="match status" value="1"/>
</dbReference>
<dbReference type="SUPFAM" id="SSF55781">
    <property type="entry name" value="GAF domain-like"/>
    <property type="match status" value="1"/>
</dbReference>
<dbReference type="CDD" id="cd07709">
    <property type="entry name" value="flavodiiron_proteins_MBL-fold"/>
    <property type="match status" value="1"/>
</dbReference>
<dbReference type="NCBIfam" id="TIGR00254">
    <property type="entry name" value="GGDEF"/>
    <property type="match status" value="1"/>
</dbReference>
<protein>
    <recommendedName>
        <fullName evidence="1">diguanylate cyclase</fullName>
        <ecNumber evidence="1">2.7.7.65</ecNumber>
    </recommendedName>
</protein>
<feature type="region of interest" description="Disordered" evidence="3">
    <location>
        <begin position="1"/>
        <end position="35"/>
    </location>
</feature>
<evidence type="ECO:0000313" key="6">
    <source>
        <dbReference type="Proteomes" id="UP001432180"/>
    </source>
</evidence>
<sequence>MVASQQQRPRTRRRNLVGTSSFPNPNHASGPDPELKHLIGADTNKALEIAERVWWVGHVLADDPFQCHVYLLEQGDQSVLFDPGSRLTFPGTLRKIEQVIPFTQIRYFVCHHQDPDITAALPLIDAMNDREDAVVVTHWRAHALLRHYGLKMPFWLVDQNDWKLPLVDRELKFIFTPYAHFPGAICTFDPKTGVLFSSDLFGGFTEQPTLVARGESHIEALKPFHEHYMPSNDILGYAMAQIERYPVEIIAAQHGSIIPRSLVPFLIEQLKQLDCGIYLLGQDDSDIRRLSRLNATLRDIAETMLLYRDFRDIATRLLELVQRSLPAERIDYYTALPDGKILVLNPENRFSGSIECDSPEFCRFIGQDREQWVRAHQDDSSFADHHLCAGAFCEEYSGPTKGSRIAIPLIGPSQQRIDGFAIISLRDRIPVTKGIEQIVKQLADPLQVALEREVIYREIDQEREKAYQRSIRDALTGLFTRFYMQDVMSRHCALHDRDPKAEFAAIMLDVDHFKRINDTHGHGVGDRVLQSVAALLTTSSRATDIAVRYGGEEFIVFVVGQGQQPAMAAAERLRTCLMAAPIDVANGNQLKVTASFGVATRVPGESLDQLIKRADGALYRAKENGRNRVEPA</sequence>
<dbReference type="InterPro" id="IPR001279">
    <property type="entry name" value="Metallo-B-lactamas"/>
</dbReference>
<name>A0ABZ0SCX3_9GAMM</name>
<dbReference type="CDD" id="cd01949">
    <property type="entry name" value="GGDEF"/>
    <property type="match status" value="1"/>
</dbReference>
<evidence type="ECO:0000313" key="5">
    <source>
        <dbReference type="EMBL" id="WPL17891.1"/>
    </source>
</evidence>
<dbReference type="EC" id="2.7.7.65" evidence="1"/>
<dbReference type="Proteomes" id="UP001432180">
    <property type="component" value="Chromosome"/>
</dbReference>
<comment type="catalytic activity">
    <reaction evidence="2">
        <text>2 GTP = 3',3'-c-di-GMP + 2 diphosphate</text>
        <dbReference type="Rhea" id="RHEA:24898"/>
        <dbReference type="ChEBI" id="CHEBI:33019"/>
        <dbReference type="ChEBI" id="CHEBI:37565"/>
        <dbReference type="ChEBI" id="CHEBI:58805"/>
        <dbReference type="EC" id="2.7.7.65"/>
    </reaction>
</comment>
<dbReference type="PANTHER" id="PTHR45138:SF9">
    <property type="entry name" value="DIGUANYLATE CYCLASE DGCM-RELATED"/>
    <property type="match status" value="1"/>
</dbReference>
<dbReference type="Gene3D" id="3.60.15.10">
    <property type="entry name" value="Ribonuclease Z/Hydroxyacylglutathione hydrolase-like"/>
    <property type="match status" value="1"/>
</dbReference>
<evidence type="ECO:0000256" key="3">
    <source>
        <dbReference type="SAM" id="MobiDB-lite"/>
    </source>
</evidence>
<dbReference type="InterPro" id="IPR050469">
    <property type="entry name" value="Diguanylate_Cyclase"/>
</dbReference>
<keyword evidence="6" id="KW-1185">Reference proteome</keyword>
<dbReference type="Gene3D" id="3.30.450.40">
    <property type="match status" value="1"/>
</dbReference>
<dbReference type="InterPro" id="IPR043128">
    <property type="entry name" value="Rev_trsase/Diguanyl_cyclase"/>
</dbReference>
<evidence type="ECO:0000256" key="2">
    <source>
        <dbReference type="ARBA" id="ARBA00034247"/>
    </source>
</evidence>
<feature type="domain" description="GGDEF" evidence="4">
    <location>
        <begin position="501"/>
        <end position="632"/>
    </location>
</feature>
<dbReference type="Pfam" id="PF00990">
    <property type="entry name" value="GGDEF"/>
    <property type="match status" value="1"/>
</dbReference>
<dbReference type="InterPro" id="IPR029016">
    <property type="entry name" value="GAF-like_dom_sf"/>
</dbReference>
<dbReference type="SUPFAM" id="SSF55073">
    <property type="entry name" value="Nucleotide cyclase"/>
    <property type="match status" value="1"/>
</dbReference>
<dbReference type="Gene3D" id="3.30.70.270">
    <property type="match status" value="1"/>
</dbReference>
<accession>A0ABZ0SCX3</accession>
<evidence type="ECO:0000259" key="4">
    <source>
        <dbReference type="PROSITE" id="PS50887"/>
    </source>
</evidence>
<dbReference type="InterPro" id="IPR029787">
    <property type="entry name" value="Nucleotide_cyclase"/>
</dbReference>
<dbReference type="Pfam" id="PF19583">
    <property type="entry name" value="ODP"/>
    <property type="match status" value="1"/>
</dbReference>
<dbReference type="InterPro" id="IPR000160">
    <property type="entry name" value="GGDEF_dom"/>
</dbReference>
<gene>
    <name evidence="5" type="primary">pleD_13</name>
    <name evidence="5" type="ORF">Thiowin_02934</name>
</gene>
<dbReference type="PROSITE" id="PS50887">
    <property type="entry name" value="GGDEF"/>
    <property type="match status" value="1"/>
</dbReference>
<dbReference type="SMART" id="SM00267">
    <property type="entry name" value="GGDEF"/>
    <property type="match status" value="1"/>
</dbReference>
<dbReference type="SMART" id="SM00849">
    <property type="entry name" value="Lactamase_B"/>
    <property type="match status" value="1"/>
</dbReference>
<dbReference type="EMBL" id="CP121472">
    <property type="protein sequence ID" value="WPL17891.1"/>
    <property type="molecule type" value="Genomic_DNA"/>
</dbReference>